<organism evidence="2 3">
    <name type="scientific">Kipferlia bialata</name>
    <dbReference type="NCBI Taxonomy" id="797122"/>
    <lineage>
        <taxon>Eukaryota</taxon>
        <taxon>Metamonada</taxon>
        <taxon>Carpediemonas-like organisms</taxon>
        <taxon>Kipferlia</taxon>
    </lineage>
</organism>
<reference evidence="2 3" key="1">
    <citation type="journal article" date="2018" name="PLoS ONE">
        <title>The draft genome of Kipferlia bialata reveals reductive genome evolution in fornicate parasites.</title>
        <authorList>
            <person name="Tanifuji G."/>
            <person name="Takabayashi S."/>
            <person name="Kume K."/>
            <person name="Takagi M."/>
            <person name="Nakayama T."/>
            <person name="Kamikawa R."/>
            <person name="Inagaki Y."/>
            <person name="Hashimoto T."/>
        </authorList>
    </citation>
    <scope>NUCLEOTIDE SEQUENCE [LARGE SCALE GENOMIC DNA]</scope>
    <source>
        <strain evidence="2">NY0173</strain>
    </source>
</reference>
<feature type="region of interest" description="Disordered" evidence="1">
    <location>
        <begin position="1"/>
        <end position="40"/>
    </location>
</feature>
<sequence length="167" mass="19812">AAESQHSAAIESQARGHQAEMQRVRGEVDSQRQRLDRLTRETEGARRYYANEMATLRRKRADLETKEASIKDYGECVSESERSMHGLAAKRQREYKEREQKMKEREVALDQEQRKLAMLAECNEENERAIQEMNQRRQEKHQQRERELREREAALEERLAQVEAGQR</sequence>
<feature type="compositionally biased region" description="Basic and acidic residues" evidence="1">
    <location>
        <begin position="17"/>
        <end position="40"/>
    </location>
</feature>
<gene>
    <name evidence="2" type="ORF">KIPB_005702</name>
</gene>
<name>A0A9K3CXE0_9EUKA</name>
<comment type="caution">
    <text evidence="2">The sequence shown here is derived from an EMBL/GenBank/DDBJ whole genome shotgun (WGS) entry which is preliminary data.</text>
</comment>
<evidence type="ECO:0000256" key="1">
    <source>
        <dbReference type="SAM" id="MobiDB-lite"/>
    </source>
</evidence>
<proteinExistence type="predicted"/>
<accession>A0A9K3CXE0</accession>
<dbReference type="Proteomes" id="UP000265618">
    <property type="component" value="Unassembled WGS sequence"/>
</dbReference>
<evidence type="ECO:0000313" key="3">
    <source>
        <dbReference type="Proteomes" id="UP000265618"/>
    </source>
</evidence>
<protein>
    <submittedName>
        <fullName evidence="2">Uncharacterized protein</fullName>
    </submittedName>
</protein>
<feature type="non-terminal residue" evidence="2">
    <location>
        <position position="1"/>
    </location>
</feature>
<feature type="region of interest" description="Disordered" evidence="1">
    <location>
        <begin position="130"/>
        <end position="149"/>
    </location>
</feature>
<dbReference type="AlphaFoldDB" id="A0A9K3CXE0"/>
<dbReference type="EMBL" id="BDIP01001366">
    <property type="protein sequence ID" value="GIQ84247.1"/>
    <property type="molecule type" value="Genomic_DNA"/>
</dbReference>
<evidence type="ECO:0000313" key="2">
    <source>
        <dbReference type="EMBL" id="GIQ84247.1"/>
    </source>
</evidence>
<keyword evidence="3" id="KW-1185">Reference proteome</keyword>